<dbReference type="GO" id="GO:0048488">
    <property type="term" value="P:synaptic vesicle endocytosis"/>
    <property type="evidence" value="ECO:0007669"/>
    <property type="project" value="TreeGrafter"/>
</dbReference>
<dbReference type="PANTHER" id="PTHR46514">
    <property type="entry name" value="AMPHIPHYSIN"/>
    <property type="match status" value="1"/>
</dbReference>
<dbReference type="InterPro" id="IPR036028">
    <property type="entry name" value="SH3-like_dom_sf"/>
</dbReference>
<evidence type="ECO:0000256" key="2">
    <source>
        <dbReference type="PROSITE-ProRule" id="PRU00192"/>
    </source>
</evidence>
<evidence type="ECO:0000256" key="1">
    <source>
        <dbReference type="ARBA" id="ARBA00022443"/>
    </source>
</evidence>
<dbReference type="SMART" id="SM00326">
    <property type="entry name" value="SH3"/>
    <property type="match status" value="1"/>
</dbReference>
<dbReference type="PRINTS" id="PR00452">
    <property type="entry name" value="SH3DOMAIN"/>
</dbReference>
<dbReference type="GO" id="GO:0005886">
    <property type="term" value="C:plasma membrane"/>
    <property type="evidence" value="ECO:0007669"/>
    <property type="project" value="TreeGrafter"/>
</dbReference>
<evidence type="ECO:0000313" key="4">
    <source>
        <dbReference type="EMBL" id="KAI1889275.1"/>
    </source>
</evidence>
<dbReference type="SUPFAM" id="SSF50044">
    <property type="entry name" value="SH3-domain"/>
    <property type="match status" value="1"/>
</dbReference>
<dbReference type="PANTHER" id="PTHR46514:SF2">
    <property type="entry name" value="AMPHIPHYSIN"/>
    <property type="match status" value="1"/>
</dbReference>
<dbReference type="Gene3D" id="2.30.30.40">
    <property type="entry name" value="SH3 Domains"/>
    <property type="match status" value="1"/>
</dbReference>
<dbReference type="GO" id="GO:0005543">
    <property type="term" value="F:phospholipid binding"/>
    <property type="evidence" value="ECO:0007669"/>
    <property type="project" value="TreeGrafter"/>
</dbReference>
<dbReference type="OrthoDB" id="446293at2759"/>
<reference evidence="4" key="1">
    <citation type="submission" date="2021-01" db="EMBL/GenBank/DDBJ databases">
        <authorList>
            <person name="Zahm M."/>
            <person name="Roques C."/>
            <person name="Cabau C."/>
            <person name="Klopp C."/>
            <person name="Donnadieu C."/>
            <person name="Jouanno E."/>
            <person name="Lampietro C."/>
            <person name="Louis A."/>
            <person name="Herpin A."/>
            <person name="Echchiki A."/>
            <person name="Berthelot C."/>
            <person name="Parey E."/>
            <person name="Roest-Crollius H."/>
            <person name="Braasch I."/>
            <person name="Postlethwait J."/>
            <person name="Bobe J."/>
            <person name="Montfort J."/>
            <person name="Bouchez O."/>
            <person name="Begum T."/>
            <person name="Mejri S."/>
            <person name="Adams A."/>
            <person name="Chen W.-J."/>
            <person name="Guiguen Y."/>
        </authorList>
    </citation>
    <scope>NUCLEOTIDE SEQUENCE</scope>
    <source>
        <tissue evidence="4">Blood</tissue>
    </source>
</reference>
<dbReference type="Proteomes" id="UP000829720">
    <property type="component" value="Unassembled WGS sequence"/>
</dbReference>
<sequence length="85" mass="9423">MALLGKMESYRSACIRQVETMHDFEAANTDELDLKKGDVVLVIPTATAEDQDAGWLTGMKESDWLQQGDSASKGLFPENFTQRLA</sequence>
<dbReference type="PROSITE" id="PS50002">
    <property type="entry name" value="SH3"/>
    <property type="match status" value="1"/>
</dbReference>
<evidence type="ECO:0000259" key="3">
    <source>
        <dbReference type="PROSITE" id="PS50002"/>
    </source>
</evidence>
<dbReference type="EMBL" id="JAERUA010000016">
    <property type="protein sequence ID" value="KAI1889275.1"/>
    <property type="molecule type" value="Genomic_DNA"/>
</dbReference>
<dbReference type="GO" id="GO:0008021">
    <property type="term" value="C:synaptic vesicle"/>
    <property type="evidence" value="ECO:0007669"/>
    <property type="project" value="TreeGrafter"/>
</dbReference>
<evidence type="ECO:0000313" key="5">
    <source>
        <dbReference type="Proteomes" id="UP000829720"/>
    </source>
</evidence>
<organism evidence="4 5">
    <name type="scientific">Albula goreensis</name>
    <dbReference type="NCBI Taxonomy" id="1534307"/>
    <lineage>
        <taxon>Eukaryota</taxon>
        <taxon>Metazoa</taxon>
        <taxon>Chordata</taxon>
        <taxon>Craniata</taxon>
        <taxon>Vertebrata</taxon>
        <taxon>Euteleostomi</taxon>
        <taxon>Actinopterygii</taxon>
        <taxon>Neopterygii</taxon>
        <taxon>Teleostei</taxon>
        <taxon>Albuliformes</taxon>
        <taxon>Albulidae</taxon>
        <taxon>Albula</taxon>
    </lineage>
</organism>
<dbReference type="InterPro" id="IPR001452">
    <property type="entry name" value="SH3_domain"/>
</dbReference>
<accession>A0A8T3D393</accession>
<keyword evidence="1 2" id="KW-0728">SH3 domain</keyword>
<dbReference type="Pfam" id="PF14604">
    <property type="entry name" value="SH3_9"/>
    <property type="match status" value="1"/>
</dbReference>
<gene>
    <name evidence="4" type="ORF">AGOR_G00177460</name>
</gene>
<keyword evidence="5" id="KW-1185">Reference proteome</keyword>
<dbReference type="InterPro" id="IPR003005">
    <property type="entry name" value="Amphiphysin"/>
</dbReference>
<feature type="domain" description="SH3" evidence="3">
    <location>
        <begin position="13"/>
        <end position="85"/>
    </location>
</feature>
<proteinExistence type="predicted"/>
<protein>
    <recommendedName>
        <fullName evidence="3">SH3 domain-containing protein</fullName>
    </recommendedName>
</protein>
<comment type="caution">
    <text evidence="4">The sequence shown here is derived from an EMBL/GenBank/DDBJ whole genome shotgun (WGS) entry which is preliminary data.</text>
</comment>
<dbReference type="AlphaFoldDB" id="A0A8T3D393"/>
<name>A0A8T3D393_9TELE</name>